<feature type="domain" description="PAC" evidence="4">
    <location>
        <begin position="718"/>
        <end position="768"/>
    </location>
</feature>
<evidence type="ECO:0000259" key="3">
    <source>
        <dbReference type="PROSITE" id="PS50112"/>
    </source>
</evidence>
<dbReference type="Proteomes" id="UP000783863">
    <property type="component" value="Unassembled WGS sequence"/>
</dbReference>
<keyword evidence="6" id="KW-1185">Reference proteome</keyword>
<evidence type="ECO:0000259" key="2">
    <source>
        <dbReference type="PROSITE" id="PS50109"/>
    </source>
</evidence>
<dbReference type="PANTHER" id="PTHR44757:SF2">
    <property type="entry name" value="BIOFILM ARCHITECTURE MAINTENANCE PROTEIN MBAA"/>
    <property type="match status" value="1"/>
</dbReference>
<name>A0A8J8C704_9EURY</name>
<dbReference type="InterPro" id="IPR001610">
    <property type="entry name" value="PAC"/>
</dbReference>
<dbReference type="Gene3D" id="3.30.565.10">
    <property type="entry name" value="Histidine kinase-like ATPase, C-terminal domain"/>
    <property type="match status" value="1"/>
</dbReference>
<dbReference type="InterPro" id="IPR003594">
    <property type="entry name" value="HATPase_dom"/>
</dbReference>
<dbReference type="RefSeq" id="WP_220587018.1">
    <property type="nucleotide sequence ID" value="NZ_RKLQ01000001.1"/>
</dbReference>
<dbReference type="InterPro" id="IPR052155">
    <property type="entry name" value="Biofilm_reg_signaling"/>
</dbReference>
<comment type="caution">
    <text evidence="5">The sequence shown here is derived from an EMBL/GenBank/DDBJ whole genome shotgun (WGS) entry which is preliminary data.</text>
</comment>
<dbReference type="CDD" id="cd00075">
    <property type="entry name" value="HATPase"/>
    <property type="match status" value="1"/>
</dbReference>
<feature type="domain" description="PAS" evidence="3">
    <location>
        <begin position="520"/>
        <end position="587"/>
    </location>
</feature>
<evidence type="ECO:0000256" key="1">
    <source>
        <dbReference type="SAM" id="Coils"/>
    </source>
</evidence>
<dbReference type="SUPFAM" id="SSF55781">
    <property type="entry name" value="GAF domain-like"/>
    <property type="match status" value="1"/>
</dbReference>
<organism evidence="5 6">
    <name type="scientific">Haloarcula salinisoli</name>
    <dbReference type="NCBI Taxonomy" id="2487746"/>
    <lineage>
        <taxon>Archaea</taxon>
        <taxon>Methanobacteriati</taxon>
        <taxon>Methanobacteriota</taxon>
        <taxon>Stenosarchaea group</taxon>
        <taxon>Halobacteria</taxon>
        <taxon>Halobacteriales</taxon>
        <taxon>Haloarculaceae</taxon>
        <taxon>Haloarcula</taxon>
    </lineage>
</organism>
<keyword evidence="1" id="KW-0175">Coiled coil</keyword>
<dbReference type="Pfam" id="PF02518">
    <property type="entry name" value="HATPase_c"/>
    <property type="match status" value="1"/>
</dbReference>
<dbReference type="InterPro" id="IPR004358">
    <property type="entry name" value="Sig_transdc_His_kin-like_C"/>
</dbReference>
<dbReference type="InterPro" id="IPR029016">
    <property type="entry name" value="GAF-like_dom_sf"/>
</dbReference>
<dbReference type="Pfam" id="PF01590">
    <property type="entry name" value="GAF"/>
    <property type="match status" value="1"/>
</dbReference>
<feature type="domain" description="PAC" evidence="4">
    <location>
        <begin position="590"/>
        <end position="642"/>
    </location>
</feature>
<dbReference type="SMART" id="SM00065">
    <property type="entry name" value="GAF"/>
    <property type="match status" value="1"/>
</dbReference>
<dbReference type="CDD" id="cd00130">
    <property type="entry name" value="PAS"/>
    <property type="match status" value="3"/>
</dbReference>
<dbReference type="GO" id="GO:0016772">
    <property type="term" value="F:transferase activity, transferring phosphorus-containing groups"/>
    <property type="evidence" value="ECO:0007669"/>
    <property type="project" value="InterPro"/>
</dbReference>
<feature type="domain" description="Histidine kinase" evidence="2">
    <location>
        <begin position="185"/>
        <end position="385"/>
    </location>
</feature>
<gene>
    <name evidence="5" type="ORF">EGD98_03765</name>
</gene>
<dbReference type="PRINTS" id="PR00344">
    <property type="entry name" value="BCTRLSENSOR"/>
</dbReference>
<accession>A0A8J8C704</accession>
<proteinExistence type="predicted"/>
<dbReference type="InterPro" id="IPR035965">
    <property type="entry name" value="PAS-like_dom_sf"/>
</dbReference>
<dbReference type="SMART" id="SM00091">
    <property type="entry name" value="PAS"/>
    <property type="match status" value="3"/>
</dbReference>
<sequence length="768" mass="84557">MTDAPVTSQEARKKLYEAIRRDIPFEEKARAALELGVAYLEADNGHLARIDTETGHWEALVSTESGKDLIPPGLELDTATTYCRRTLESDSQIAVYDAPDQGWEADPAYTTHGFNCYLGTTLVVEGESFGTICFVAEDPREEPFSDSEKMFAELIARLLEREIEHDRTEAALTRQANLSTVLSRVLRHNLRNDMSVIRGLTQHMADQLDNDRYAEIALDNIDGLIELSEKARTLDRIVATPFEREPADVVAVVTEVAERVSGRYRNGTVSVESDKEITASVFPSFERAVEELIDNALKHSGSDPTVVVSVDIVPNAFTLQIADDGPGLSNTEAKVLESGAETPLAHGTGLGLWLAHWIVSSHDGSIEATVSEDGTTMTVSIPRKSTGNLEQRLSKLTQARDQYKAAFEDANDAIVMLNDDARIVDGNPEAARMSGLCRERLLGQPIRDFLPEEFDFEATWTQFRDTGTERGTVTVTDATGAEHTIEYSAKADIVPGQHLVICRDVTERIEREAELSVKTEAMEQAPVGITLADPNQEDNPMVYTNQKFCELSGYDEAEILGRNCRFMQGPETDAASVAKIRAAIDAAEPVTETLRNYRKDGTQFWNRLTIAPVEDSDGQVTNWVGFQEDVTERIEREAELSDATDRLEAIIEVSPDPIVAVDADGRIELWNEAAEEVFGYAAEAVLGEEIQSVGIHRDGQQSAFEAQVARALAGEKISGYEIQRRKSDGDPIQLRLYTAPLRGESGTVTGVMAVARESTDYTDSEQTG</sequence>
<evidence type="ECO:0000259" key="4">
    <source>
        <dbReference type="PROSITE" id="PS50113"/>
    </source>
</evidence>
<dbReference type="SUPFAM" id="SSF55874">
    <property type="entry name" value="ATPase domain of HSP90 chaperone/DNA topoisomerase II/histidine kinase"/>
    <property type="match status" value="1"/>
</dbReference>
<dbReference type="NCBIfam" id="TIGR00229">
    <property type="entry name" value="sensory_box"/>
    <property type="match status" value="3"/>
</dbReference>
<protein>
    <submittedName>
        <fullName evidence="5">PAS domain S-box protein</fullName>
    </submittedName>
</protein>
<dbReference type="Pfam" id="PF13426">
    <property type="entry name" value="PAS_9"/>
    <property type="match status" value="1"/>
</dbReference>
<dbReference type="InterPro" id="IPR036890">
    <property type="entry name" value="HATPase_C_sf"/>
</dbReference>
<dbReference type="PANTHER" id="PTHR44757">
    <property type="entry name" value="DIGUANYLATE CYCLASE DGCP"/>
    <property type="match status" value="1"/>
</dbReference>
<dbReference type="SMART" id="SM00387">
    <property type="entry name" value="HATPase_c"/>
    <property type="match status" value="1"/>
</dbReference>
<dbReference type="InterPro" id="IPR013767">
    <property type="entry name" value="PAS_fold"/>
</dbReference>
<dbReference type="Gene3D" id="3.30.450.20">
    <property type="entry name" value="PAS domain"/>
    <property type="match status" value="3"/>
</dbReference>
<reference evidence="5" key="1">
    <citation type="submission" date="2021-06" db="EMBL/GenBank/DDBJ databases">
        <title>Halomicroarcula sp. F24A a new haloarchaeum isolated from saline soil.</title>
        <authorList>
            <person name="Duran-Viseras A."/>
            <person name="Sanchez-Porro C."/>
            <person name="Ventosa A."/>
        </authorList>
    </citation>
    <scope>NUCLEOTIDE SEQUENCE</scope>
    <source>
        <strain evidence="5">F24A</strain>
    </source>
</reference>
<feature type="domain" description="PAS" evidence="3">
    <location>
        <begin position="643"/>
        <end position="715"/>
    </location>
</feature>
<dbReference type="InterPro" id="IPR003018">
    <property type="entry name" value="GAF"/>
</dbReference>
<dbReference type="InterPro" id="IPR000014">
    <property type="entry name" value="PAS"/>
</dbReference>
<dbReference type="Gene3D" id="3.30.450.40">
    <property type="match status" value="1"/>
</dbReference>
<evidence type="ECO:0000313" key="5">
    <source>
        <dbReference type="EMBL" id="MBX0302787.1"/>
    </source>
</evidence>
<dbReference type="InterPro" id="IPR005467">
    <property type="entry name" value="His_kinase_dom"/>
</dbReference>
<dbReference type="Pfam" id="PF00989">
    <property type="entry name" value="PAS"/>
    <property type="match status" value="2"/>
</dbReference>
<feature type="domain" description="PAS" evidence="3">
    <location>
        <begin position="399"/>
        <end position="453"/>
    </location>
</feature>
<dbReference type="PROSITE" id="PS50109">
    <property type="entry name" value="HIS_KIN"/>
    <property type="match status" value="1"/>
</dbReference>
<dbReference type="SUPFAM" id="SSF55785">
    <property type="entry name" value="PYP-like sensor domain (PAS domain)"/>
    <property type="match status" value="3"/>
</dbReference>
<dbReference type="InterPro" id="IPR000700">
    <property type="entry name" value="PAS-assoc_C"/>
</dbReference>
<dbReference type="AlphaFoldDB" id="A0A8J8C704"/>
<dbReference type="PROSITE" id="PS50113">
    <property type="entry name" value="PAC"/>
    <property type="match status" value="2"/>
</dbReference>
<dbReference type="PROSITE" id="PS50112">
    <property type="entry name" value="PAS"/>
    <property type="match status" value="3"/>
</dbReference>
<dbReference type="GO" id="GO:0006355">
    <property type="term" value="P:regulation of DNA-templated transcription"/>
    <property type="evidence" value="ECO:0007669"/>
    <property type="project" value="InterPro"/>
</dbReference>
<feature type="coiled-coil region" evidence="1">
    <location>
        <begin position="386"/>
        <end position="413"/>
    </location>
</feature>
<evidence type="ECO:0000313" key="6">
    <source>
        <dbReference type="Proteomes" id="UP000783863"/>
    </source>
</evidence>
<dbReference type="SMART" id="SM00086">
    <property type="entry name" value="PAC"/>
    <property type="match status" value="2"/>
</dbReference>
<dbReference type="EMBL" id="RKLQ01000001">
    <property type="protein sequence ID" value="MBX0302787.1"/>
    <property type="molecule type" value="Genomic_DNA"/>
</dbReference>